<proteinExistence type="predicted"/>
<reference evidence="3" key="1">
    <citation type="submission" date="2022-08" db="UniProtKB">
        <authorList>
            <consortium name="EnsemblMetazoa"/>
        </authorList>
    </citation>
    <scope>IDENTIFICATION</scope>
    <source>
        <strain evidence="3">Israel</strain>
    </source>
</reference>
<accession>A0A1B0DK30</accession>
<dbReference type="EMBL" id="AJVK01035224">
    <property type="status" value="NOT_ANNOTATED_CDS"/>
    <property type="molecule type" value="Genomic_DNA"/>
</dbReference>
<evidence type="ECO:0000313" key="3">
    <source>
        <dbReference type="EnsemblMetazoa" id="PPAI008604-PA"/>
    </source>
</evidence>
<evidence type="ECO:0000259" key="2">
    <source>
        <dbReference type="Pfam" id="PF16418"/>
    </source>
</evidence>
<evidence type="ECO:0000256" key="1">
    <source>
        <dbReference type="SAM" id="MobiDB-lite"/>
    </source>
</evidence>
<evidence type="ECO:0000313" key="4">
    <source>
        <dbReference type="Proteomes" id="UP000092462"/>
    </source>
</evidence>
<feature type="compositionally biased region" description="Gly residues" evidence="1">
    <location>
        <begin position="185"/>
        <end position="196"/>
    </location>
</feature>
<dbReference type="Pfam" id="PF16418">
    <property type="entry name" value="CNOT1_HEAT"/>
    <property type="match status" value="1"/>
</dbReference>
<dbReference type="GO" id="GO:0030015">
    <property type="term" value="C:CCR4-NOT core complex"/>
    <property type="evidence" value="ECO:0007669"/>
    <property type="project" value="InterPro"/>
</dbReference>
<dbReference type="GO" id="GO:0000288">
    <property type="term" value="P:nuclear-transcribed mRNA catabolic process, deadenylation-dependent decay"/>
    <property type="evidence" value="ECO:0007669"/>
    <property type="project" value="TreeGrafter"/>
</dbReference>
<protein>
    <recommendedName>
        <fullName evidence="2">CCR4-NOT transcription complex subunit 1 HEAT repeat domain-containing protein</fullName>
    </recommendedName>
</protein>
<dbReference type="InterPro" id="IPR040398">
    <property type="entry name" value="Not1"/>
</dbReference>
<sequence length="703" mass="77769">MKELLAKKEQMLFRLKKKKKEKNYHPSRPNQEGSLNDIAPELLQVIISVISHGKHSQFGLSDIIYNKFITHLCRDFPRDRVPLVLAPLLYAEETEIAADKVSTGNQGIVSSGIMDTSWANLVMDIGYAFTVTVEDCKNHLIKVTGREINPQDVAKILALMCRTHSNLSDSSINLPTPGAFWSSSGGQGGAGAGGSGAADSKEKVTGQPGAPSTDHVTWKPDIFVQALKEVVPSLSWKDVCVGLDHAEFVLKDRAGLNLLITTLRLGLQSMTPAQNFPAECLYRHWTNTEGQLSLITLILKNSDIFSFADYIFTSVSVELLKTPPETDNKEIMAWKSLHLVEVLLYIAENGFYTPVMELFKIPIQHCPDVLFMALLQINPPLTVLRQELFQTLIPIFLGNHPNSGAILHHAWNSASLSPSLRHIIMVSMSDWYLRGDNDQQRLSRILDVAQDLKALSNLLNVRSFHFVIDLACLASRREYLKLEKWLSDKIREHGEPFVQVMVKFLQRRCPQILGAKIIDDQIPKAAQLPHETLNTMMSCLHACVGNVQPELNEIIMTMNANCNNLLKMQQQRQPPPPNVLRQHRGIETPFNTSTLGGQIFTAPSVDSFASNMAGLNLGGPGNGAFNFGVLGNLMSTPASPSRLLTAPSNSPFSIMPMQTTPQVNMARIQPTPTGDKITMAPNTQQLFTDGTITVSKEAEDEAN</sequence>
<feature type="region of interest" description="Disordered" evidence="1">
    <location>
        <begin position="183"/>
        <end position="213"/>
    </location>
</feature>
<dbReference type="PANTHER" id="PTHR13162:SF8">
    <property type="entry name" value="CCR4-NOT TRANSCRIPTION COMPLEX SUBUNIT 1"/>
    <property type="match status" value="1"/>
</dbReference>
<feature type="domain" description="CCR4-NOT transcription complex subunit 1 HEAT repeat" evidence="2">
    <location>
        <begin position="386"/>
        <end position="540"/>
    </location>
</feature>
<dbReference type="GO" id="GO:0017148">
    <property type="term" value="P:negative regulation of translation"/>
    <property type="evidence" value="ECO:0007669"/>
    <property type="project" value="InterPro"/>
</dbReference>
<dbReference type="InterPro" id="IPR032194">
    <property type="entry name" value="CNOT1_HEAT"/>
</dbReference>
<dbReference type="VEuPathDB" id="VectorBase:PPAPM1_006963"/>
<dbReference type="GO" id="GO:0060090">
    <property type="term" value="F:molecular adaptor activity"/>
    <property type="evidence" value="ECO:0007669"/>
    <property type="project" value="TreeGrafter"/>
</dbReference>
<dbReference type="EnsemblMetazoa" id="PPAI008604-RA">
    <property type="protein sequence ID" value="PPAI008604-PA"/>
    <property type="gene ID" value="PPAI008604"/>
</dbReference>
<dbReference type="EMBL" id="AJVK01035223">
    <property type="status" value="NOT_ANNOTATED_CDS"/>
    <property type="molecule type" value="Genomic_DNA"/>
</dbReference>
<name>A0A1B0DK30_PHLPP</name>
<dbReference type="GO" id="GO:0000932">
    <property type="term" value="C:P-body"/>
    <property type="evidence" value="ECO:0007669"/>
    <property type="project" value="TreeGrafter"/>
</dbReference>
<dbReference type="PANTHER" id="PTHR13162">
    <property type="entry name" value="CCR4-NOT TRANSCRIPTION COMPLEX"/>
    <property type="match status" value="1"/>
</dbReference>
<dbReference type="EMBL" id="AJVK01035225">
    <property type="status" value="NOT_ANNOTATED_CDS"/>
    <property type="molecule type" value="Genomic_DNA"/>
</dbReference>
<dbReference type="AlphaFoldDB" id="A0A1B0DK30"/>
<dbReference type="VEuPathDB" id="VectorBase:PPAI008604"/>
<dbReference type="Proteomes" id="UP000092462">
    <property type="component" value="Unassembled WGS sequence"/>
</dbReference>
<keyword evidence="4" id="KW-1185">Reference proteome</keyword>
<organism evidence="3 4">
    <name type="scientific">Phlebotomus papatasi</name>
    <name type="common">Sandfly</name>
    <dbReference type="NCBI Taxonomy" id="29031"/>
    <lineage>
        <taxon>Eukaryota</taxon>
        <taxon>Metazoa</taxon>
        <taxon>Ecdysozoa</taxon>
        <taxon>Arthropoda</taxon>
        <taxon>Hexapoda</taxon>
        <taxon>Insecta</taxon>
        <taxon>Pterygota</taxon>
        <taxon>Neoptera</taxon>
        <taxon>Endopterygota</taxon>
        <taxon>Diptera</taxon>
        <taxon>Nematocera</taxon>
        <taxon>Psychodoidea</taxon>
        <taxon>Psychodidae</taxon>
        <taxon>Phlebotomus</taxon>
        <taxon>Phlebotomus</taxon>
    </lineage>
</organism>